<keyword evidence="2" id="KW-0282">Flagellum</keyword>
<protein>
    <submittedName>
        <fullName evidence="2">Cilia- and flagella-associated protein</fullName>
    </submittedName>
</protein>
<keyword evidence="2" id="KW-0966">Cell projection</keyword>
<dbReference type="PANTHER" id="PTHR46500:SF1">
    <property type="entry name" value="CILIA- AND FLAGELLA-ASSOCIATED PROTEIN 221"/>
    <property type="match status" value="1"/>
</dbReference>
<dbReference type="GO" id="GO:0003341">
    <property type="term" value="P:cilium movement"/>
    <property type="evidence" value="ECO:0007669"/>
    <property type="project" value="InterPro"/>
</dbReference>
<evidence type="ECO:0000313" key="3">
    <source>
        <dbReference type="Proteomes" id="UP001165289"/>
    </source>
</evidence>
<feature type="region of interest" description="Disordered" evidence="1">
    <location>
        <begin position="619"/>
        <end position="660"/>
    </location>
</feature>
<dbReference type="InterPro" id="IPR029676">
    <property type="entry name" value="CFAP221"/>
</dbReference>
<accession>A0AAV7K211</accession>
<dbReference type="InterPro" id="IPR013783">
    <property type="entry name" value="Ig-like_fold"/>
</dbReference>
<keyword evidence="2" id="KW-0969">Cilium</keyword>
<reference evidence="2 3" key="1">
    <citation type="journal article" date="2023" name="BMC Biol.">
        <title>The compact genome of the sponge Oopsacas minuta (Hexactinellida) is lacking key metazoan core genes.</title>
        <authorList>
            <person name="Santini S."/>
            <person name="Schenkelaars Q."/>
            <person name="Jourda C."/>
            <person name="Duchesne M."/>
            <person name="Belahbib H."/>
            <person name="Rocher C."/>
            <person name="Selva M."/>
            <person name="Riesgo A."/>
            <person name="Vervoort M."/>
            <person name="Leys S.P."/>
            <person name="Kodjabachian L."/>
            <person name="Le Bivic A."/>
            <person name="Borchiellini C."/>
            <person name="Claverie J.M."/>
            <person name="Renard E."/>
        </authorList>
    </citation>
    <scope>NUCLEOTIDE SEQUENCE [LARGE SCALE GENOMIC DNA]</scope>
    <source>
        <strain evidence="2">SPO-2</strain>
    </source>
</reference>
<dbReference type="Gene3D" id="2.60.40.10">
    <property type="entry name" value="Immunoglobulins"/>
    <property type="match status" value="2"/>
</dbReference>
<dbReference type="GO" id="GO:0097729">
    <property type="term" value="C:9+2 motile cilium"/>
    <property type="evidence" value="ECO:0007669"/>
    <property type="project" value="TreeGrafter"/>
</dbReference>
<organism evidence="2 3">
    <name type="scientific">Oopsacas minuta</name>
    <dbReference type="NCBI Taxonomy" id="111878"/>
    <lineage>
        <taxon>Eukaryota</taxon>
        <taxon>Metazoa</taxon>
        <taxon>Porifera</taxon>
        <taxon>Hexactinellida</taxon>
        <taxon>Hexasterophora</taxon>
        <taxon>Lyssacinosida</taxon>
        <taxon>Leucopsacidae</taxon>
        <taxon>Oopsacas</taxon>
    </lineage>
</organism>
<evidence type="ECO:0000256" key="1">
    <source>
        <dbReference type="SAM" id="MobiDB-lite"/>
    </source>
</evidence>
<dbReference type="EMBL" id="JAKMXF010000210">
    <property type="protein sequence ID" value="KAI6655277.1"/>
    <property type="molecule type" value="Genomic_DNA"/>
</dbReference>
<feature type="compositionally biased region" description="Basic and acidic residues" evidence="1">
    <location>
        <begin position="628"/>
        <end position="660"/>
    </location>
</feature>
<dbReference type="PANTHER" id="PTHR46500">
    <property type="entry name" value="CILIA- AND FLAGELLA-ASSOCIATED PROTEIN 221"/>
    <property type="match status" value="1"/>
</dbReference>
<dbReference type="AlphaFoldDB" id="A0AAV7K211"/>
<proteinExistence type="predicted"/>
<dbReference type="Proteomes" id="UP001165289">
    <property type="component" value="Unassembled WGS sequence"/>
</dbReference>
<sequence length="660" mass="75842">MDTESKSLFNQEFSMAVARNSVISVEPNEVLFRNYKLGQPITHLLHIINTSGREQRFHILPLETGPFSLKYEKKQNLLPGMNQTIQVKFTPKDYLQCLQTLHINCPNEENLSIPITAFPSPELSGFPNTLHFANTPIHTSTSLQFTLTSDIFIPFKFEMIFNPPSEVFSVQPSSGELTAKGSIEITVTFNPQKLRTSISNLELTLPEINPKIKACSCTGSCLPNTINLTDKVISERKLPYMGLQKKVTKHKFISHSRRQKALISKRISESKGTSPPSLRDKERDFLLAVLQGREDEKMNQLKCSTNIGYLALTQPELSQLTNQRELNTSPKFSTSNQTQIGNVKLERNNEKLRSDHHKMIPYSGQDQRLNWREKRELLCRFSLAAKRVVIQRRAERRLKCIRIFLQQVKDLDLSRDQYDTVFAKPTPKKSPITLCTPNLPIPFLLIREECSKNSAPKVPFIPFELVRPVWEVEEEEPIFQTVPPDYAQQQNYKKLPLASEDNYLPYNFGKKKRKGAEHEYVGIFTEKRDETIPKTEEIIRNPSQPISEHILNEQDTVSVLEEVESYQSPKIVPNSPDELQTEIYLLEAAPYMKGNVEAFPTDGPRKLDMRENSPILDIVSENNSLPPEPEKYVHIDREDEINKIDPKQLEKGKRLNELRH</sequence>
<dbReference type="GO" id="GO:0044458">
    <property type="term" value="P:motile cilium assembly"/>
    <property type="evidence" value="ECO:0007669"/>
    <property type="project" value="TreeGrafter"/>
</dbReference>
<name>A0AAV7K211_9METZ</name>
<gene>
    <name evidence="2" type="ORF">LOD99_2565</name>
</gene>
<evidence type="ECO:0000313" key="2">
    <source>
        <dbReference type="EMBL" id="KAI6655277.1"/>
    </source>
</evidence>
<comment type="caution">
    <text evidence="2">The sequence shown here is derived from an EMBL/GenBank/DDBJ whole genome shotgun (WGS) entry which is preliminary data.</text>
</comment>
<keyword evidence="3" id="KW-1185">Reference proteome</keyword>